<dbReference type="SUPFAM" id="SSF58113">
    <property type="entry name" value="Apolipoprotein A-I"/>
    <property type="match status" value="2"/>
</dbReference>
<protein>
    <submittedName>
        <fullName evidence="1">Uncharacterized protein</fullName>
    </submittedName>
</protein>
<organism evidence="1 2">
    <name type="scientific">Castilleja foliolosa</name>
    <dbReference type="NCBI Taxonomy" id="1961234"/>
    <lineage>
        <taxon>Eukaryota</taxon>
        <taxon>Viridiplantae</taxon>
        <taxon>Streptophyta</taxon>
        <taxon>Embryophyta</taxon>
        <taxon>Tracheophyta</taxon>
        <taxon>Spermatophyta</taxon>
        <taxon>Magnoliopsida</taxon>
        <taxon>eudicotyledons</taxon>
        <taxon>Gunneridae</taxon>
        <taxon>Pentapetalae</taxon>
        <taxon>asterids</taxon>
        <taxon>lamiids</taxon>
        <taxon>Lamiales</taxon>
        <taxon>Orobanchaceae</taxon>
        <taxon>Pedicularideae</taxon>
        <taxon>Castillejinae</taxon>
        <taxon>Castilleja</taxon>
    </lineage>
</organism>
<name>A0ABD3B910_9LAMI</name>
<dbReference type="AlphaFoldDB" id="A0ABD3B910"/>
<dbReference type="Proteomes" id="UP001632038">
    <property type="component" value="Unassembled WGS sequence"/>
</dbReference>
<comment type="caution">
    <text evidence="1">The sequence shown here is derived from an EMBL/GenBank/DDBJ whole genome shotgun (WGS) entry which is preliminary data.</text>
</comment>
<dbReference type="PANTHER" id="PTHR34360">
    <property type="entry name" value="OS08G0519400 PROTEIN"/>
    <property type="match status" value="1"/>
</dbReference>
<evidence type="ECO:0000313" key="2">
    <source>
        <dbReference type="Proteomes" id="UP001632038"/>
    </source>
</evidence>
<proteinExistence type="predicted"/>
<reference evidence="2" key="1">
    <citation type="journal article" date="2024" name="IScience">
        <title>Strigolactones Initiate the Formation of Haustorium-like Structures in Castilleja.</title>
        <authorList>
            <person name="Buerger M."/>
            <person name="Peterson D."/>
            <person name="Chory J."/>
        </authorList>
    </citation>
    <scope>NUCLEOTIDE SEQUENCE [LARGE SCALE GENOMIC DNA]</scope>
</reference>
<evidence type="ECO:0000313" key="1">
    <source>
        <dbReference type="EMBL" id="KAL3613835.1"/>
    </source>
</evidence>
<dbReference type="EMBL" id="JAVIJP010000107">
    <property type="protein sequence ID" value="KAL3613835.1"/>
    <property type="molecule type" value="Genomic_DNA"/>
</dbReference>
<accession>A0ABD3B910</accession>
<sequence length="377" mass="42955">MDAVTPHIIKAQELADPCYQELRKLSKPYIDQVATSAKPHVDKLHTTLKPYTTHVVRAYGKFLKSATTYHSQRLRLSRSCPTEFQIQPGYRETSLVISSSGGPHIVVDQLWWGLKVGHHHAATTTATAIRGTDEKGLVEFLNFWKWVPAIQEQWVVITTNIEPHVKTLTTKTVEIYKVSKDAVTPHIIKAQELADPSYQLQKTIDDQKTKIHKFERALQIAAEELMKTKFEATSKIKELMEVHGAWLPPWLAFNVTNYQSLLEENWRVHGKPALETLTQKAIEKKAQAEEWAAPHVETIKTKWVPAIQEQWVVITTNIDPHVKTLTTKTVEIYEVSKDAVTPHIIKVQELADPCYQELRKLSKPYIDQSATVGIINK</sequence>
<gene>
    <name evidence="1" type="ORF">CASFOL_041909</name>
</gene>
<dbReference type="PANTHER" id="PTHR34360:SF1">
    <property type="entry name" value="OS08G0519400 PROTEIN"/>
    <property type="match status" value="1"/>
</dbReference>
<keyword evidence="2" id="KW-1185">Reference proteome</keyword>